<reference evidence="1" key="1">
    <citation type="submission" date="2016-02" db="EMBL/GenBank/DDBJ databases">
        <title>WGS assembly of Manihot esculenta.</title>
        <authorList>
            <person name="Bredeson J.V."/>
            <person name="Prochnik S.E."/>
            <person name="Lyons J.B."/>
            <person name="Schmutz J."/>
            <person name="Grimwood J."/>
            <person name="Vrebalov J."/>
            <person name="Bart R.S."/>
            <person name="Amuge T."/>
            <person name="Ferguson M.E."/>
            <person name="Green R."/>
            <person name="Putnam N."/>
            <person name="Stites J."/>
            <person name="Rounsley S."/>
            <person name="Rokhsar D.S."/>
        </authorList>
    </citation>
    <scope>NUCLEOTIDE SEQUENCE [LARGE SCALE GENOMIC DNA]</scope>
    <source>
        <tissue evidence="1">Leaf</tissue>
    </source>
</reference>
<sequence>MSLASSGSTVTLLPLWLDCNTASSSQPNDSTPAYCIHNISPATIS</sequence>
<gene>
    <name evidence="1" type="ORF">MANES_03G197800</name>
</gene>
<protein>
    <submittedName>
        <fullName evidence="1">Uncharacterized protein</fullName>
    </submittedName>
</protein>
<dbReference type="AlphaFoldDB" id="A0A2C9WAR7"/>
<evidence type="ECO:0000313" key="1">
    <source>
        <dbReference type="EMBL" id="OAY56036.1"/>
    </source>
</evidence>
<name>A0A2C9WAR7_MANES</name>
<organism evidence="1">
    <name type="scientific">Manihot esculenta</name>
    <name type="common">Cassava</name>
    <name type="synonym">Jatropha manihot</name>
    <dbReference type="NCBI Taxonomy" id="3983"/>
    <lineage>
        <taxon>Eukaryota</taxon>
        <taxon>Viridiplantae</taxon>
        <taxon>Streptophyta</taxon>
        <taxon>Embryophyta</taxon>
        <taxon>Tracheophyta</taxon>
        <taxon>Spermatophyta</taxon>
        <taxon>Magnoliopsida</taxon>
        <taxon>eudicotyledons</taxon>
        <taxon>Gunneridae</taxon>
        <taxon>Pentapetalae</taxon>
        <taxon>rosids</taxon>
        <taxon>fabids</taxon>
        <taxon>Malpighiales</taxon>
        <taxon>Euphorbiaceae</taxon>
        <taxon>Crotonoideae</taxon>
        <taxon>Manihoteae</taxon>
        <taxon>Manihot</taxon>
    </lineage>
</organism>
<proteinExistence type="predicted"/>
<accession>A0A2C9WAR7</accession>
<dbReference type="EMBL" id="CM004389">
    <property type="protein sequence ID" value="OAY56036.1"/>
    <property type="molecule type" value="Genomic_DNA"/>
</dbReference>